<dbReference type="OrthoDB" id="10029320at2759"/>
<keyword evidence="3 8" id="KW-0349">Heme</keyword>
<reference evidence="10" key="1">
    <citation type="submission" date="2017-09" db="EMBL/GenBank/DDBJ databases">
        <title>Polyketide synthases of a Diaporthe helianthi virulent isolate.</title>
        <authorList>
            <person name="Baroncelli R."/>
        </authorList>
    </citation>
    <scope>NUCLEOTIDE SEQUENCE [LARGE SCALE GENOMIC DNA]</scope>
    <source>
        <strain evidence="10">7/96</strain>
    </source>
</reference>
<gene>
    <name evidence="10" type="ORF">DHEL01_v201890</name>
</gene>
<dbReference type="GO" id="GO:0004497">
    <property type="term" value="F:monooxygenase activity"/>
    <property type="evidence" value="ECO:0007669"/>
    <property type="project" value="UniProtKB-KW"/>
</dbReference>
<dbReference type="InterPro" id="IPR050121">
    <property type="entry name" value="Cytochrome_P450_monoxygenase"/>
</dbReference>
<comment type="cofactor">
    <cofactor evidence="1 8">
        <name>heme</name>
        <dbReference type="ChEBI" id="CHEBI:30413"/>
    </cofactor>
</comment>
<dbReference type="PRINTS" id="PR00385">
    <property type="entry name" value="P450"/>
</dbReference>
<evidence type="ECO:0000256" key="9">
    <source>
        <dbReference type="SAM" id="Phobius"/>
    </source>
</evidence>
<feature type="transmembrane region" description="Helical" evidence="9">
    <location>
        <begin position="54"/>
        <end position="73"/>
    </location>
</feature>
<dbReference type="PRINTS" id="PR00463">
    <property type="entry name" value="EP450I"/>
</dbReference>
<dbReference type="Gene3D" id="1.10.630.10">
    <property type="entry name" value="Cytochrome P450"/>
    <property type="match status" value="1"/>
</dbReference>
<keyword evidence="7" id="KW-0503">Monooxygenase</keyword>
<dbReference type="CDD" id="cd11051">
    <property type="entry name" value="CYP59-like"/>
    <property type="match status" value="1"/>
</dbReference>
<keyword evidence="4 8" id="KW-0479">Metal-binding</keyword>
<dbReference type="PANTHER" id="PTHR24305">
    <property type="entry name" value="CYTOCHROME P450"/>
    <property type="match status" value="1"/>
</dbReference>
<dbReference type="GO" id="GO:0016705">
    <property type="term" value="F:oxidoreductase activity, acting on paired donors, with incorporation or reduction of molecular oxygen"/>
    <property type="evidence" value="ECO:0007669"/>
    <property type="project" value="InterPro"/>
</dbReference>
<keyword evidence="9" id="KW-1133">Transmembrane helix</keyword>
<name>A0A2P5IB35_DIAHE</name>
<evidence type="ECO:0000256" key="7">
    <source>
        <dbReference type="ARBA" id="ARBA00023033"/>
    </source>
</evidence>
<dbReference type="InterPro" id="IPR002401">
    <property type="entry name" value="Cyt_P450_E_grp-I"/>
</dbReference>
<feature type="binding site" description="axial binding residue" evidence="8">
    <location>
        <position position="492"/>
    </location>
    <ligand>
        <name>heme</name>
        <dbReference type="ChEBI" id="CHEBI:30413"/>
    </ligand>
    <ligandPart>
        <name>Fe</name>
        <dbReference type="ChEBI" id="CHEBI:18248"/>
    </ligandPart>
</feature>
<dbReference type="Pfam" id="PF00067">
    <property type="entry name" value="p450"/>
    <property type="match status" value="1"/>
</dbReference>
<dbReference type="InterPro" id="IPR001128">
    <property type="entry name" value="Cyt_P450"/>
</dbReference>
<protein>
    <submittedName>
        <fullName evidence="10">Uncharacterized protein</fullName>
    </submittedName>
</protein>
<dbReference type="InterPro" id="IPR036396">
    <property type="entry name" value="Cyt_P450_sf"/>
</dbReference>
<organism evidence="10 11">
    <name type="scientific">Diaporthe helianthi</name>
    <dbReference type="NCBI Taxonomy" id="158607"/>
    <lineage>
        <taxon>Eukaryota</taxon>
        <taxon>Fungi</taxon>
        <taxon>Dikarya</taxon>
        <taxon>Ascomycota</taxon>
        <taxon>Pezizomycotina</taxon>
        <taxon>Sordariomycetes</taxon>
        <taxon>Sordariomycetidae</taxon>
        <taxon>Diaporthales</taxon>
        <taxon>Diaporthaceae</taxon>
        <taxon>Diaporthe</taxon>
    </lineage>
</organism>
<dbReference type="GO" id="GO:0020037">
    <property type="term" value="F:heme binding"/>
    <property type="evidence" value="ECO:0007669"/>
    <property type="project" value="InterPro"/>
</dbReference>
<keyword evidence="9" id="KW-0472">Membrane</keyword>
<sequence>MALSLPGATEPSAALLVRSLGIAALAGLVLFLVRFYQARTKFRNAMKKYDIPTLPHSFLFGHLIVIGKALAAYPKDFSKLGLTYALTQAYPEIVKEGLVYFDAWPFGEAMAAAFDPDMMSQFTQDKSYTKAPIIKTELEPLTGLRDLETMEGQEWKTWRGVFNPGFSAKNLTALLPAFLEEIQVLKERLVKVAGTGQVIKMEETVQRATVDVIFRAALGIRLHSQTSPNDFVTTLQNQIWWLVCDSSPPNLIKSMIPIRRLMLWWNSRKMKRFLTPLIEGDIARLDRGEVSQVKTINYLAVKAFRSEVQQQQPNVSAKKPTRVDPKFLDMAISQLKLFIFAGHDTTASTISFAYSRLYRHREVLARVRAEHDEVLGPDTSEAAARLASNPALLSQMPYTSAVVKETLRLYPPAGTVRVGEPGGFLTHPATGKVYPTEGFLLLATHFAAHRMPEYWARPDEFLPERWMTRDEGDPLHPRRNAWRPFELGPRNCIGQELAQVEMRAILAVTVRDLEIEPAYPADSPEALGEKAYQTMGVGDITGHVKDGFPVRVRLSAGGK</sequence>
<dbReference type="AlphaFoldDB" id="A0A2P5IB35"/>
<proteinExistence type="predicted"/>
<dbReference type="EMBL" id="MAVT02000093">
    <property type="protein sequence ID" value="POS79717.1"/>
    <property type="molecule type" value="Genomic_DNA"/>
</dbReference>
<evidence type="ECO:0000256" key="4">
    <source>
        <dbReference type="ARBA" id="ARBA00022723"/>
    </source>
</evidence>
<dbReference type="GO" id="GO:0005506">
    <property type="term" value="F:iron ion binding"/>
    <property type="evidence" value="ECO:0007669"/>
    <property type="project" value="InterPro"/>
</dbReference>
<accession>A0A2P5IB35</accession>
<dbReference type="STRING" id="158607.A0A2P5IB35"/>
<keyword evidence="6 8" id="KW-0408">Iron</keyword>
<comment type="caution">
    <text evidence="10">The sequence shown here is derived from an EMBL/GenBank/DDBJ whole genome shotgun (WGS) entry which is preliminary data.</text>
</comment>
<evidence type="ECO:0000256" key="3">
    <source>
        <dbReference type="ARBA" id="ARBA00022617"/>
    </source>
</evidence>
<keyword evidence="11" id="KW-1185">Reference proteome</keyword>
<evidence type="ECO:0000256" key="2">
    <source>
        <dbReference type="ARBA" id="ARBA00005179"/>
    </source>
</evidence>
<feature type="transmembrane region" description="Helical" evidence="9">
    <location>
        <begin position="12"/>
        <end position="33"/>
    </location>
</feature>
<comment type="pathway">
    <text evidence="2">Secondary metabolite biosynthesis.</text>
</comment>
<keyword evidence="5" id="KW-0560">Oxidoreductase</keyword>
<evidence type="ECO:0000313" key="10">
    <source>
        <dbReference type="EMBL" id="POS79717.1"/>
    </source>
</evidence>
<evidence type="ECO:0000256" key="6">
    <source>
        <dbReference type="ARBA" id="ARBA00023004"/>
    </source>
</evidence>
<keyword evidence="9" id="KW-0812">Transmembrane</keyword>
<evidence type="ECO:0000256" key="1">
    <source>
        <dbReference type="ARBA" id="ARBA00001971"/>
    </source>
</evidence>
<dbReference type="SUPFAM" id="SSF48264">
    <property type="entry name" value="Cytochrome P450"/>
    <property type="match status" value="1"/>
</dbReference>
<evidence type="ECO:0000313" key="11">
    <source>
        <dbReference type="Proteomes" id="UP000094444"/>
    </source>
</evidence>
<evidence type="ECO:0000256" key="5">
    <source>
        <dbReference type="ARBA" id="ARBA00023002"/>
    </source>
</evidence>
<dbReference type="Proteomes" id="UP000094444">
    <property type="component" value="Unassembled WGS sequence"/>
</dbReference>
<evidence type="ECO:0000256" key="8">
    <source>
        <dbReference type="PIRSR" id="PIRSR602401-1"/>
    </source>
</evidence>
<dbReference type="PANTHER" id="PTHR24305:SF107">
    <property type="entry name" value="P450, PUTATIVE (EUROFUNG)-RELATED"/>
    <property type="match status" value="1"/>
</dbReference>
<dbReference type="InParanoid" id="A0A2P5IB35"/>